<sequence length="470" mass="51359">MKNWISRNPVLFVLLLALAVRLLSLGLYPLMDTTEARYGYMARLMVETGNWLTPQFDLGVPFWGKPPLHTWMSAGSAAMLGMTEFSLRLPHWLAGVAVAGLVAWMARRQGQNPLLAAMVLATCAIFSVASGAVMTDMALTLGMTIAMLGFYLGWQGHYRAGYLGFAGLAIGLLAKGPLVIVLMGLAVAPWLLIQHGLGAFRVLWQRFPLLLGTGAMLLIAAPWYLAAEQATPGFLNYFLVGEHFLRFVESGWTGDLYGSAHDQPRGTIWLFWLAAALPWSVILPLLYLRGRGQPTRQPGPAGWRSFLLCWMVSPMVLFTMAGNILPAYVLPGIPALALLCSSLATDSDRGWLAKVGVTMPVLLLVATGVLNLKVGDERSDKALLAKEANPALPLLYYGKRTFSGQFYSDGRAQKADLVTLNQQRGRYSLVMSAKQSWQQLALESQSCRVMAVKLKRQLLECGPDALASLD</sequence>
<evidence type="ECO:0000256" key="3">
    <source>
        <dbReference type="ARBA" id="ARBA00022676"/>
    </source>
</evidence>
<proteinExistence type="predicted"/>
<name>A0A1G8WXF5_9GAMM</name>
<dbReference type="PANTHER" id="PTHR33908">
    <property type="entry name" value="MANNOSYLTRANSFERASE YKCB-RELATED"/>
    <property type="match status" value="1"/>
</dbReference>
<dbReference type="GO" id="GO:0010041">
    <property type="term" value="P:response to iron(III) ion"/>
    <property type="evidence" value="ECO:0007669"/>
    <property type="project" value="TreeGrafter"/>
</dbReference>
<dbReference type="Pfam" id="PF02366">
    <property type="entry name" value="PMT"/>
    <property type="match status" value="1"/>
</dbReference>
<feature type="transmembrane region" description="Helical" evidence="8">
    <location>
        <begin position="351"/>
        <end position="372"/>
    </location>
</feature>
<dbReference type="OrthoDB" id="9775035at2"/>
<dbReference type="GO" id="GO:0000030">
    <property type="term" value="F:mannosyltransferase activity"/>
    <property type="evidence" value="ECO:0007669"/>
    <property type="project" value="InterPro"/>
</dbReference>
<dbReference type="RefSeq" id="WP_090366721.1">
    <property type="nucleotide sequence ID" value="NZ_FNEM01000014.1"/>
</dbReference>
<dbReference type="AlphaFoldDB" id="A0A1G8WXF5"/>
<evidence type="ECO:0000256" key="4">
    <source>
        <dbReference type="ARBA" id="ARBA00022679"/>
    </source>
</evidence>
<accession>A0A1G8WXF5</accession>
<dbReference type="PANTHER" id="PTHR33908:SF3">
    <property type="entry name" value="UNDECAPRENYL PHOSPHATE-ALPHA-4-AMINO-4-DEOXY-L-ARABINOSE ARABINOSYL TRANSFERASE"/>
    <property type="match status" value="1"/>
</dbReference>
<dbReference type="EMBL" id="FNEM01000014">
    <property type="protein sequence ID" value="SDJ82893.1"/>
    <property type="molecule type" value="Genomic_DNA"/>
</dbReference>
<gene>
    <name evidence="10" type="ORF">SAMN04488540_11427</name>
</gene>
<protein>
    <submittedName>
        <fullName evidence="10">Dolichyl-phosphate-mannose-protein mannosyltransferase</fullName>
    </submittedName>
</protein>
<keyword evidence="3 10" id="KW-0328">Glycosyltransferase</keyword>
<feature type="transmembrane region" description="Helical" evidence="8">
    <location>
        <begin position="308"/>
        <end position="331"/>
    </location>
</feature>
<dbReference type="GO" id="GO:0016763">
    <property type="term" value="F:pentosyltransferase activity"/>
    <property type="evidence" value="ECO:0007669"/>
    <property type="project" value="TreeGrafter"/>
</dbReference>
<comment type="subcellular location">
    <subcellularLocation>
        <location evidence="1">Cell membrane</location>
        <topology evidence="1">Multi-pass membrane protein</topology>
    </subcellularLocation>
</comment>
<feature type="domain" description="ArnT-like N-terminal" evidence="9">
    <location>
        <begin position="10"/>
        <end position="238"/>
    </location>
</feature>
<keyword evidence="6 8" id="KW-1133">Transmembrane helix</keyword>
<organism evidence="10 11">
    <name type="scientific">Ferrimonas sediminum</name>
    <dbReference type="NCBI Taxonomy" id="718193"/>
    <lineage>
        <taxon>Bacteria</taxon>
        <taxon>Pseudomonadati</taxon>
        <taxon>Pseudomonadota</taxon>
        <taxon>Gammaproteobacteria</taxon>
        <taxon>Alteromonadales</taxon>
        <taxon>Ferrimonadaceae</taxon>
        <taxon>Ferrimonas</taxon>
    </lineage>
</organism>
<evidence type="ECO:0000256" key="1">
    <source>
        <dbReference type="ARBA" id="ARBA00004651"/>
    </source>
</evidence>
<keyword evidence="11" id="KW-1185">Reference proteome</keyword>
<evidence type="ECO:0000313" key="10">
    <source>
        <dbReference type="EMBL" id="SDJ82893.1"/>
    </source>
</evidence>
<feature type="transmembrane region" description="Helical" evidence="8">
    <location>
        <begin position="207"/>
        <end position="226"/>
    </location>
</feature>
<reference evidence="11" key="1">
    <citation type="submission" date="2016-10" db="EMBL/GenBank/DDBJ databases">
        <authorList>
            <person name="Varghese N."/>
            <person name="Submissions S."/>
        </authorList>
    </citation>
    <scope>NUCLEOTIDE SEQUENCE [LARGE SCALE GENOMIC DNA]</scope>
    <source>
        <strain evidence="11">DSM 23317</strain>
    </source>
</reference>
<keyword evidence="7 8" id="KW-0472">Membrane</keyword>
<dbReference type="Proteomes" id="UP000199527">
    <property type="component" value="Unassembled WGS sequence"/>
</dbReference>
<dbReference type="InterPro" id="IPR050297">
    <property type="entry name" value="LipidA_mod_glycosyltrf_83"/>
</dbReference>
<keyword evidence="2" id="KW-1003">Cell membrane</keyword>
<feature type="transmembrane region" description="Helical" evidence="8">
    <location>
        <begin position="89"/>
        <end position="106"/>
    </location>
</feature>
<evidence type="ECO:0000256" key="6">
    <source>
        <dbReference type="ARBA" id="ARBA00022989"/>
    </source>
</evidence>
<evidence type="ECO:0000256" key="7">
    <source>
        <dbReference type="ARBA" id="ARBA00023136"/>
    </source>
</evidence>
<dbReference type="GO" id="GO:0005886">
    <property type="term" value="C:plasma membrane"/>
    <property type="evidence" value="ECO:0007669"/>
    <property type="project" value="UniProtKB-SubCell"/>
</dbReference>
<evidence type="ECO:0000256" key="2">
    <source>
        <dbReference type="ARBA" id="ARBA00022475"/>
    </source>
</evidence>
<evidence type="ECO:0000256" key="5">
    <source>
        <dbReference type="ARBA" id="ARBA00022692"/>
    </source>
</evidence>
<feature type="transmembrane region" description="Helical" evidence="8">
    <location>
        <begin position="113"/>
        <end position="131"/>
    </location>
</feature>
<evidence type="ECO:0000256" key="8">
    <source>
        <dbReference type="SAM" id="Phobius"/>
    </source>
</evidence>
<keyword evidence="5 8" id="KW-0812">Transmembrane</keyword>
<evidence type="ECO:0000313" key="11">
    <source>
        <dbReference type="Proteomes" id="UP000199527"/>
    </source>
</evidence>
<dbReference type="GO" id="GO:0009103">
    <property type="term" value="P:lipopolysaccharide biosynthetic process"/>
    <property type="evidence" value="ECO:0007669"/>
    <property type="project" value="UniProtKB-ARBA"/>
</dbReference>
<dbReference type="InterPro" id="IPR003342">
    <property type="entry name" value="ArnT-like_N"/>
</dbReference>
<evidence type="ECO:0000259" key="9">
    <source>
        <dbReference type="Pfam" id="PF02366"/>
    </source>
</evidence>
<keyword evidence="4 10" id="KW-0808">Transferase</keyword>
<dbReference type="GO" id="GO:0006493">
    <property type="term" value="P:protein O-linked glycosylation"/>
    <property type="evidence" value="ECO:0007669"/>
    <property type="project" value="InterPro"/>
</dbReference>
<feature type="transmembrane region" description="Helical" evidence="8">
    <location>
        <begin position="268"/>
        <end position="288"/>
    </location>
</feature>